<name>T0RSY7_SAPDV</name>
<proteinExistence type="predicted"/>
<dbReference type="AlphaFoldDB" id="T0RSY7"/>
<accession>T0RSY7</accession>
<evidence type="ECO:0000313" key="3">
    <source>
        <dbReference type="EMBL" id="EQC35493.1"/>
    </source>
</evidence>
<organism evidence="3 4">
    <name type="scientific">Saprolegnia diclina (strain VS20)</name>
    <dbReference type="NCBI Taxonomy" id="1156394"/>
    <lineage>
        <taxon>Eukaryota</taxon>
        <taxon>Sar</taxon>
        <taxon>Stramenopiles</taxon>
        <taxon>Oomycota</taxon>
        <taxon>Saprolegniomycetes</taxon>
        <taxon>Saprolegniales</taxon>
        <taxon>Saprolegniaceae</taxon>
        <taxon>Saprolegnia</taxon>
    </lineage>
</organism>
<dbReference type="RefSeq" id="XP_008611243.1">
    <property type="nucleotide sequence ID" value="XM_008613021.1"/>
</dbReference>
<dbReference type="InParanoid" id="T0RSY7"/>
<evidence type="ECO:0008006" key="5">
    <source>
        <dbReference type="Google" id="ProtNLM"/>
    </source>
</evidence>
<keyword evidence="1" id="KW-0175">Coiled coil</keyword>
<gene>
    <name evidence="3" type="ORF">SDRG_07201</name>
</gene>
<dbReference type="VEuPathDB" id="FungiDB:SDRG_07201"/>
<evidence type="ECO:0000256" key="2">
    <source>
        <dbReference type="SAM" id="MobiDB-lite"/>
    </source>
</evidence>
<evidence type="ECO:0000256" key="1">
    <source>
        <dbReference type="SAM" id="Coils"/>
    </source>
</evidence>
<dbReference type="EMBL" id="JH767151">
    <property type="protein sequence ID" value="EQC35493.1"/>
    <property type="molecule type" value="Genomic_DNA"/>
</dbReference>
<reference evidence="3 4" key="1">
    <citation type="submission" date="2012-04" db="EMBL/GenBank/DDBJ databases">
        <title>The Genome Sequence of Saprolegnia declina VS20.</title>
        <authorList>
            <consortium name="The Broad Institute Genome Sequencing Platform"/>
            <person name="Russ C."/>
            <person name="Nusbaum C."/>
            <person name="Tyler B."/>
            <person name="van West P."/>
            <person name="Dieguez-Uribeondo J."/>
            <person name="de Bruijn I."/>
            <person name="Tripathy S."/>
            <person name="Jiang R."/>
            <person name="Young S.K."/>
            <person name="Zeng Q."/>
            <person name="Gargeya S."/>
            <person name="Fitzgerald M."/>
            <person name="Haas B."/>
            <person name="Abouelleil A."/>
            <person name="Alvarado L."/>
            <person name="Arachchi H.M."/>
            <person name="Berlin A."/>
            <person name="Chapman S.B."/>
            <person name="Goldberg J."/>
            <person name="Griggs A."/>
            <person name="Gujja S."/>
            <person name="Hansen M."/>
            <person name="Howarth C."/>
            <person name="Imamovic A."/>
            <person name="Larimer J."/>
            <person name="McCowen C."/>
            <person name="Montmayeur A."/>
            <person name="Murphy C."/>
            <person name="Neiman D."/>
            <person name="Pearson M."/>
            <person name="Priest M."/>
            <person name="Roberts A."/>
            <person name="Saif S."/>
            <person name="Shea T."/>
            <person name="Sisk P."/>
            <person name="Sykes S."/>
            <person name="Wortman J."/>
            <person name="Nusbaum C."/>
            <person name="Birren B."/>
        </authorList>
    </citation>
    <scope>NUCLEOTIDE SEQUENCE [LARGE SCALE GENOMIC DNA]</scope>
    <source>
        <strain evidence="3 4">VS20</strain>
    </source>
</reference>
<feature type="coiled-coil region" evidence="1">
    <location>
        <begin position="37"/>
        <end position="71"/>
    </location>
</feature>
<feature type="region of interest" description="Disordered" evidence="2">
    <location>
        <begin position="1"/>
        <end position="26"/>
    </location>
</feature>
<protein>
    <recommendedName>
        <fullName evidence="5">BZIP domain-containing protein</fullName>
    </recommendedName>
</protein>
<dbReference type="Proteomes" id="UP000030762">
    <property type="component" value="Unassembled WGS sequence"/>
</dbReference>
<sequence>MVPTDLTTSPVPCATKHTRGDAAKRKMSTRLRQLRYVAQKRENLERLEGSVQQLQCQIARCEGQLEVLRAVNAPHDSALRTAIEFFSSFRHGYQRHAP</sequence>
<feature type="compositionally biased region" description="Polar residues" evidence="2">
    <location>
        <begin position="1"/>
        <end position="10"/>
    </location>
</feature>
<dbReference type="GeneID" id="19947928"/>
<dbReference type="OrthoDB" id="10352913at2759"/>
<evidence type="ECO:0000313" key="4">
    <source>
        <dbReference type="Proteomes" id="UP000030762"/>
    </source>
</evidence>
<keyword evidence="4" id="KW-1185">Reference proteome</keyword>
<dbReference type="OMA" id="NEVRCED"/>